<reference evidence="2 3" key="1">
    <citation type="journal article" date="2018" name="Int. J. Syst. Bacteriol.">
        <title>Oceaniradius stylonemae gen. nov., sp. nov., isolated from a red alga, Stylonema cornu-cervi.</title>
        <authorList>
            <person name="Jeong S."/>
        </authorList>
    </citation>
    <scope>NUCLEOTIDE SEQUENCE [LARGE SCALE GENOMIC DNA]</scope>
    <source>
        <strain evidence="2 3">StC1</strain>
    </source>
</reference>
<feature type="domain" description="Trypsin-co-occurring" evidence="1">
    <location>
        <begin position="81"/>
        <end position="150"/>
    </location>
</feature>
<dbReference type="Pfam" id="PF19631">
    <property type="entry name" value="Trypco2"/>
    <property type="match status" value="2"/>
</dbReference>
<evidence type="ECO:0000259" key="1">
    <source>
        <dbReference type="Pfam" id="PF19631"/>
    </source>
</evidence>
<keyword evidence="3" id="KW-1185">Reference proteome</keyword>
<feature type="domain" description="Trypsin-co-occurring" evidence="1">
    <location>
        <begin position="2"/>
        <end position="66"/>
    </location>
</feature>
<evidence type="ECO:0000313" key="2">
    <source>
        <dbReference type="EMBL" id="RKF05815.1"/>
    </source>
</evidence>
<dbReference type="Proteomes" id="UP000246132">
    <property type="component" value="Unassembled WGS sequence"/>
</dbReference>
<sequence length="156" mass="16420">MLYQVRDTLIRVREGTNDGLRLTNARLSLSTVYRQEAGGKLSLWVVSAGGSVEEASTQSLVMNLRPPASGDDIPVADVGDALAQAIIEAHGAVASAELSDPPLRLDSIESTLKFIVELDGTAGAGFKILPLTVDVSGGVSSVKTHEIHLKFCSSEC</sequence>
<dbReference type="EMBL" id="QFWV02000008">
    <property type="protein sequence ID" value="RKF05815.1"/>
    <property type="molecule type" value="Genomic_DNA"/>
</dbReference>
<gene>
    <name evidence="2" type="ORF">DEM25_014615</name>
</gene>
<protein>
    <recommendedName>
        <fullName evidence="1">Trypsin-co-occurring domain-containing protein</fullName>
    </recommendedName>
</protein>
<proteinExistence type="predicted"/>
<name>A0A3A8A6L4_9HYPH</name>
<accession>A0A3A8A6L4</accession>
<dbReference type="InterPro" id="IPR045608">
    <property type="entry name" value="Trypco2"/>
</dbReference>
<comment type="caution">
    <text evidence="2">The sequence shown here is derived from an EMBL/GenBank/DDBJ whole genome shotgun (WGS) entry which is preliminary data.</text>
</comment>
<evidence type="ECO:0000313" key="3">
    <source>
        <dbReference type="Proteomes" id="UP000246132"/>
    </source>
</evidence>
<dbReference type="AlphaFoldDB" id="A0A3A8A6L4"/>
<organism evidence="2 3">
    <name type="scientific">Oceaniradius stylonematis</name>
    <dbReference type="NCBI Taxonomy" id="2184161"/>
    <lineage>
        <taxon>Bacteria</taxon>
        <taxon>Pseudomonadati</taxon>
        <taxon>Pseudomonadota</taxon>
        <taxon>Alphaproteobacteria</taxon>
        <taxon>Hyphomicrobiales</taxon>
        <taxon>Ahrensiaceae</taxon>
        <taxon>Oceaniradius</taxon>
    </lineage>
</organism>